<sequence length="485" mass="51322">MTARTTSLADTATVAARDLARAERSGFGPRFAAAALTGPALNPLNTTMIAVALVPIADATGVSAATALWLVAGLYLVSSVGQPTWGRLADLFGPRRVYLLGLTSAAIGGLIPLFMTTFQGILIARMLIGLGTSAQYPAAMTLISDQQARLRREPPHSLLAGLSLASLVSISVGPVLGGLLVHYFSWRAIFLVNVPAAILIAALALRFLPPDRSRPAGIGRSDLPIHAALDIPGIVLFAGTTVSSLVFLLDIDAGVWWLLPVALAFATALTLWERRARRPFLDVRMLVRNGALTRTYLRFFLSYIAIFAVTYTVSPWLQEVRGYDADVVGWMLLPAALLAMGANRMVARMPKPRLALSVAAAVQIAGGVLMWLLHSETPLWLVLAIIAMFGVPQGLVAVSNQAVLYRQAPVGQVGIASGLSRTFLQIGAMTASALIALTVGDVPTDAGLHRIGAVIVIASVLVLALVLWDRSLSSAADTRDVDFAD</sequence>
<name>A0AA96F6B8_9MICO</name>
<feature type="domain" description="Major facilitator superfamily (MFS) profile" evidence="7">
    <location>
        <begin position="31"/>
        <end position="470"/>
    </location>
</feature>
<keyword evidence="9" id="KW-1185">Reference proteome</keyword>
<evidence type="ECO:0000313" key="8">
    <source>
        <dbReference type="EMBL" id="WNM23627.1"/>
    </source>
</evidence>
<evidence type="ECO:0000256" key="5">
    <source>
        <dbReference type="ARBA" id="ARBA00023136"/>
    </source>
</evidence>
<gene>
    <name evidence="8" type="ORF">RN606_09660</name>
</gene>
<dbReference type="InterPro" id="IPR011701">
    <property type="entry name" value="MFS"/>
</dbReference>
<organism evidence="8 9">
    <name type="scientific">Demequina capsici</name>
    <dbReference type="NCBI Taxonomy" id="3075620"/>
    <lineage>
        <taxon>Bacteria</taxon>
        <taxon>Bacillati</taxon>
        <taxon>Actinomycetota</taxon>
        <taxon>Actinomycetes</taxon>
        <taxon>Micrococcales</taxon>
        <taxon>Demequinaceae</taxon>
        <taxon>Demequina</taxon>
    </lineage>
</organism>
<feature type="transmembrane region" description="Helical" evidence="6">
    <location>
        <begin position="328"/>
        <end position="347"/>
    </location>
</feature>
<feature type="transmembrane region" description="Helical" evidence="6">
    <location>
        <begin position="97"/>
        <end position="115"/>
    </location>
</feature>
<dbReference type="SUPFAM" id="SSF103473">
    <property type="entry name" value="MFS general substrate transporter"/>
    <property type="match status" value="1"/>
</dbReference>
<feature type="transmembrane region" description="Helical" evidence="6">
    <location>
        <begin position="295"/>
        <end position="316"/>
    </location>
</feature>
<dbReference type="GO" id="GO:0005886">
    <property type="term" value="C:plasma membrane"/>
    <property type="evidence" value="ECO:0007669"/>
    <property type="project" value="UniProtKB-SubCell"/>
</dbReference>
<dbReference type="InterPro" id="IPR020846">
    <property type="entry name" value="MFS_dom"/>
</dbReference>
<proteinExistence type="predicted"/>
<dbReference type="Pfam" id="PF07690">
    <property type="entry name" value="MFS_1"/>
    <property type="match status" value="1"/>
</dbReference>
<evidence type="ECO:0000259" key="7">
    <source>
        <dbReference type="PROSITE" id="PS50850"/>
    </source>
</evidence>
<dbReference type="Gene3D" id="1.20.1720.10">
    <property type="entry name" value="Multidrug resistance protein D"/>
    <property type="match status" value="1"/>
</dbReference>
<evidence type="ECO:0000256" key="4">
    <source>
        <dbReference type="ARBA" id="ARBA00022989"/>
    </source>
</evidence>
<dbReference type="GO" id="GO:0022857">
    <property type="term" value="F:transmembrane transporter activity"/>
    <property type="evidence" value="ECO:0007669"/>
    <property type="project" value="InterPro"/>
</dbReference>
<feature type="transmembrane region" description="Helical" evidence="6">
    <location>
        <begin position="255"/>
        <end position="274"/>
    </location>
</feature>
<feature type="transmembrane region" description="Helical" evidence="6">
    <location>
        <begin position="49"/>
        <end position="77"/>
    </location>
</feature>
<feature type="transmembrane region" description="Helical" evidence="6">
    <location>
        <begin position="379"/>
        <end position="398"/>
    </location>
</feature>
<evidence type="ECO:0000256" key="1">
    <source>
        <dbReference type="ARBA" id="ARBA00004651"/>
    </source>
</evidence>
<dbReference type="EMBL" id="CP134879">
    <property type="protein sequence ID" value="WNM23627.1"/>
    <property type="molecule type" value="Genomic_DNA"/>
</dbReference>
<dbReference type="AlphaFoldDB" id="A0AA96F6B8"/>
<feature type="transmembrane region" description="Helical" evidence="6">
    <location>
        <begin position="451"/>
        <end position="468"/>
    </location>
</feature>
<keyword evidence="5 6" id="KW-0472">Membrane</keyword>
<feature type="transmembrane region" description="Helical" evidence="6">
    <location>
        <begin position="354"/>
        <end position="373"/>
    </location>
</feature>
<reference evidence="8 9" key="1">
    <citation type="submission" date="2023-09" db="EMBL/GenBank/DDBJ databases">
        <title>Demequina sp. a novel bacteria isolated from Capsicum annuum.</title>
        <authorList>
            <person name="Humaira Z."/>
            <person name="Lee J."/>
            <person name="Cho D."/>
        </authorList>
    </citation>
    <scope>NUCLEOTIDE SEQUENCE [LARGE SCALE GENOMIC DNA]</scope>
    <source>
        <strain evidence="8 9">OYTSA14</strain>
    </source>
</reference>
<dbReference type="RefSeq" id="WP_313496681.1">
    <property type="nucleotide sequence ID" value="NZ_CP134879.1"/>
</dbReference>
<dbReference type="Gene3D" id="1.20.1250.20">
    <property type="entry name" value="MFS general substrate transporter like domains"/>
    <property type="match status" value="1"/>
</dbReference>
<dbReference type="Proteomes" id="UP001304125">
    <property type="component" value="Chromosome"/>
</dbReference>
<keyword evidence="3 6" id="KW-0812">Transmembrane</keyword>
<keyword evidence="2" id="KW-0813">Transport</keyword>
<feature type="transmembrane region" description="Helical" evidence="6">
    <location>
        <begin position="156"/>
        <end position="176"/>
    </location>
</feature>
<accession>A0AA96F6B8</accession>
<feature type="transmembrane region" description="Helical" evidence="6">
    <location>
        <begin position="419"/>
        <end position="439"/>
    </location>
</feature>
<evidence type="ECO:0000256" key="2">
    <source>
        <dbReference type="ARBA" id="ARBA00022448"/>
    </source>
</evidence>
<evidence type="ECO:0000256" key="6">
    <source>
        <dbReference type="SAM" id="Phobius"/>
    </source>
</evidence>
<dbReference type="PANTHER" id="PTHR42718">
    <property type="entry name" value="MAJOR FACILITATOR SUPERFAMILY MULTIDRUG TRANSPORTER MFSC"/>
    <property type="match status" value="1"/>
</dbReference>
<feature type="transmembrane region" description="Helical" evidence="6">
    <location>
        <begin position="121"/>
        <end position="144"/>
    </location>
</feature>
<evidence type="ECO:0000313" key="9">
    <source>
        <dbReference type="Proteomes" id="UP001304125"/>
    </source>
</evidence>
<evidence type="ECO:0000256" key="3">
    <source>
        <dbReference type="ARBA" id="ARBA00022692"/>
    </source>
</evidence>
<dbReference type="PROSITE" id="PS50850">
    <property type="entry name" value="MFS"/>
    <property type="match status" value="1"/>
</dbReference>
<feature type="transmembrane region" description="Helical" evidence="6">
    <location>
        <begin position="188"/>
        <end position="208"/>
    </location>
</feature>
<dbReference type="InterPro" id="IPR036259">
    <property type="entry name" value="MFS_trans_sf"/>
</dbReference>
<keyword evidence="4 6" id="KW-1133">Transmembrane helix</keyword>
<dbReference type="PANTHER" id="PTHR42718:SF9">
    <property type="entry name" value="MAJOR FACILITATOR SUPERFAMILY MULTIDRUG TRANSPORTER MFSC"/>
    <property type="match status" value="1"/>
</dbReference>
<comment type="subcellular location">
    <subcellularLocation>
        <location evidence="1">Cell membrane</location>
        <topology evidence="1">Multi-pass membrane protein</topology>
    </subcellularLocation>
</comment>
<protein>
    <submittedName>
        <fullName evidence="8">MFS transporter</fullName>
    </submittedName>
</protein>